<protein>
    <submittedName>
        <fullName evidence="1">DUF2732 domain-containing protein</fullName>
    </submittedName>
</protein>
<dbReference type="RefSeq" id="WP_129036061.1">
    <property type="nucleotide sequence ID" value="NZ_SDDX01000022.1"/>
</dbReference>
<dbReference type="InterPro" id="IPR020126">
    <property type="entry name" value="DUF2732"/>
</dbReference>
<gene>
    <name evidence="1" type="ORF">FZO59_01040</name>
</gene>
<accession>A0ABY3P7J3</accession>
<comment type="caution">
    <text evidence="1">The sequence shown here is derived from an EMBL/GenBank/DDBJ whole genome shotgun (WGS) entry which is preliminary data.</text>
</comment>
<dbReference type="Proteomes" id="UP000323910">
    <property type="component" value="Unassembled WGS sequence"/>
</dbReference>
<reference evidence="1 2" key="1">
    <citation type="submission" date="2019-08" db="EMBL/GenBank/DDBJ databases">
        <title>The draft genome of Lelliottia nimipressuralis strain CICC 24156.</title>
        <authorList>
            <person name="Wu W."/>
            <person name="Feng Y."/>
            <person name="Zong Z."/>
        </authorList>
    </citation>
    <scope>NUCLEOTIDE SEQUENCE [LARGE SCALE GENOMIC DNA]</scope>
    <source>
        <strain evidence="1 2">CICC 24156</strain>
    </source>
</reference>
<proteinExistence type="predicted"/>
<evidence type="ECO:0000313" key="1">
    <source>
        <dbReference type="EMBL" id="TYT35706.1"/>
    </source>
</evidence>
<keyword evidence="2" id="KW-1185">Reference proteome</keyword>
<sequence>MRNNEINKIETDPDSLAVLMSDVKNEERKAHALVFSKRLEAMALHISYQGLNSTEAAELLRGEAEHLEYESQVQH</sequence>
<dbReference type="EMBL" id="VTFR01000001">
    <property type="protein sequence ID" value="TYT35706.1"/>
    <property type="molecule type" value="Genomic_DNA"/>
</dbReference>
<dbReference type="Pfam" id="PF10809">
    <property type="entry name" value="DUF2732"/>
    <property type="match status" value="1"/>
</dbReference>
<organism evidence="1 2">
    <name type="scientific">Lelliottia nimipressuralis</name>
    <dbReference type="NCBI Taxonomy" id="69220"/>
    <lineage>
        <taxon>Bacteria</taxon>
        <taxon>Pseudomonadati</taxon>
        <taxon>Pseudomonadota</taxon>
        <taxon>Gammaproteobacteria</taxon>
        <taxon>Enterobacterales</taxon>
        <taxon>Enterobacteriaceae</taxon>
        <taxon>Lelliottia</taxon>
    </lineage>
</organism>
<evidence type="ECO:0000313" key="2">
    <source>
        <dbReference type="Proteomes" id="UP000323910"/>
    </source>
</evidence>
<name>A0ABY3P7J3_9ENTR</name>